<reference evidence="2 3" key="1">
    <citation type="submission" date="2014-01" db="EMBL/GenBank/DDBJ databases">
        <title>Roseivivax halodurans JCM 10272 Genome Sequencing.</title>
        <authorList>
            <person name="Lai Q."/>
            <person name="Li G."/>
            <person name="Shao Z."/>
        </authorList>
    </citation>
    <scope>NUCLEOTIDE SEQUENCE [LARGE SCALE GENOMIC DNA]</scope>
    <source>
        <strain evidence="2 3">JCM 10272</strain>
    </source>
</reference>
<dbReference type="Pfam" id="PF00903">
    <property type="entry name" value="Glyoxalase"/>
    <property type="match status" value="1"/>
</dbReference>
<protein>
    <submittedName>
        <fullName evidence="2">Glyoxalase</fullName>
    </submittedName>
</protein>
<evidence type="ECO:0000313" key="3">
    <source>
        <dbReference type="Proteomes" id="UP000022447"/>
    </source>
</evidence>
<organism evidence="2 3">
    <name type="scientific">Roseivivax halodurans JCM 10272</name>
    <dbReference type="NCBI Taxonomy" id="1449350"/>
    <lineage>
        <taxon>Bacteria</taxon>
        <taxon>Pseudomonadati</taxon>
        <taxon>Pseudomonadota</taxon>
        <taxon>Alphaproteobacteria</taxon>
        <taxon>Rhodobacterales</taxon>
        <taxon>Roseobacteraceae</taxon>
        <taxon>Roseivivax</taxon>
    </lineage>
</organism>
<dbReference type="EMBL" id="JALZ01000055">
    <property type="protein sequence ID" value="ETX12764.1"/>
    <property type="molecule type" value="Genomic_DNA"/>
</dbReference>
<proteinExistence type="predicted"/>
<dbReference type="PATRIC" id="fig|1449350.3.peg.4046"/>
<dbReference type="STRING" id="1449350.OCH239_17280"/>
<gene>
    <name evidence="2" type="ORF">OCH239_17280</name>
</gene>
<dbReference type="InterPro" id="IPR004360">
    <property type="entry name" value="Glyas_Fos-R_dOase_dom"/>
</dbReference>
<dbReference type="InterPro" id="IPR029068">
    <property type="entry name" value="Glyas_Bleomycin-R_OHBP_Dase"/>
</dbReference>
<feature type="domain" description="VOC" evidence="1">
    <location>
        <begin position="6"/>
        <end position="127"/>
    </location>
</feature>
<dbReference type="PROSITE" id="PS51819">
    <property type="entry name" value="VOC"/>
    <property type="match status" value="1"/>
</dbReference>
<comment type="caution">
    <text evidence="2">The sequence shown here is derived from an EMBL/GenBank/DDBJ whole genome shotgun (WGS) entry which is preliminary data.</text>
</comment>
<evidence type="ECO:0000313" key="2">
    <source>
        <dbReference type="EMBL" id="ETX12764.1"/>
    </source>
</evidence>
<dbReference type="Proteomes" id="UP000022447">
    <property type="component" value="Unassembled WGS sequence"/>
</dbReference>
<sequence>MDMQHQISVVTLGVSDLERSKRFYRDGFGWTPVFENEEIVFYQMNGFVFGTWLKGSLEVDTRVRELPASGAMSLAHNVSEEGEVQAVMSALVAAGATVLREADAPPQGGVRGYVADPDGHIWEIAWNPAWPINEEGHVVFGV</sequence>
<dbReference type="eggNOG" id="COG0346">
    <property type="taxonomic scope" value="Bacteria"/>
</dbReference>
<accession>X7E9J4</accession>
<dbReference type="InterPro" id="IPR037523">
    <property type="entry name" value="VOC_core"/>
</dbReference>
<evidence type="ECO:0000259" key="1">
    <source>
        <dbReference type="PROSITE" id="PS51819"/>
    </source>
</evidence>
<dbReference type="PANTHER" id="PTHR36503">
    <property type="entry name" value="BLR2520 PROTEIN"/>
    <property type="match status" value="1"/>
</dbReference>
<name>X7E9J4_9RHOB</name>
<dbReference type="Gene3D" id="3.10.180.10">
    <property type="entry name" value="2,3-Dihydroxybiphenyl 1,2-Dioxygenase, domain 1"/>
    <property type="match status" value="1"/>
</dbReference>
<keyword evidence="3" id="KW-1185">Reference proteome</keyword>
<dbReference type="PANTHER" id="PTHR36503:SF1">
    <property type="entry name" value="BLR2520 PROTEIN"/>
    <property type="match status" value="1"/>
</dbReference>
<dbReference type="SUPFAM" id="SSF54593">
    <property type="entry name" value="Glyoxalase/Bleomycin resistance protein/Dihydroxybiphenyl dioxygenase"/>
    <property type="match status" value="1"/>
</dbReference>
<dbReference type="AlphaFoldDB" id="X7E9J4"/>